<dbReference type="InterPro" id="IPR006531">
    <property type="entry name" value="Gp5/Vgr_OB"/>
</dbReference>
<evidence type="ECO:0000259" key="1">
    <source>
        <dbReference type="Pfam" id="PF04717"/>
    </source>
</evidence>
<dbReference type="Pfam" id="PF04717">
    <property type="entry name" value="Phage_base_V"/>
    <property type="match status" value="1"/>
</dbReference>
<dbReference type="InterPro" id="IPR037026">
    <property type="entry name" value="Vgr_OB-fold_dom_sf"/>
</dbReference>
<protein>
    <submittedName>
        <fullName evidence="2">Type IV secretion protein Rhs</fullName>
    </submittedName>
</protein>
<comment type="caution">
    <text evidence="2">The sequence shown here is derived from an EMBL/GenBank/DDBJ whole genome shotgun (WGS) entry which is preliminary data.</text>
</comment>
<keyword evidence="3" id="KW-1185">Reference proteome</keyword>
<feature type="domain" description="Gp5/Type VI secretion system Vgr protein OB-fold" evidence="1">
    <location>
        <begin position="379"/>
        <end position="452"/>
    </location>
</feature>
<dbReference type="PATRIC" id="fig|1544798.3.peg.2518"/>
<dbReference type="AlphaFoldDB" id="A0A0D8JB75"/>
<evidence type="ECO:0000313" key="3">
    <source>
        <dbReference type="Proteomes" id="UP000032544"/>
    </source>
</evidence>
<reference evidence="2 3" key="1">
    <citation type="submission" date="2014-09" db="EMBL/GenBank/DDBJ databases">
        <title>Draft Genome Sequence of Draconibacterium sp. JN14CK-3.</title>
        <authorList>
            <person name="Dong C."/>
            <person name="Lai Q."/>
            <person name="Shao Z."/>
        </authorList>
    </citation>
    <scope>NUCLEOTIDE SEQUENCE [LARGE SCALE GENOMIC DNA]</scope>
    <source>
        <strain evidence="2 3">JN14CK-3</strain>
    </source>
</reference>
<proteinExistence type="predicted"/>
<dbReference type="OrthoDB" id="1907165at2"/>
<organism evidence="2 3">
    <name type="scientific">Draconibacterium sediminis</name>
    <dbReference type="NCBI Taxonomy" id="1544798"/>
    <lineage>
        <taxon>Bacteria</taxon>
        <taxon>Pseudomonadati</taxon>
        <taxon>Bacteroidota</taxon>
        <taxon>Bacteroidia</taxon>
        <taxon>Marinilabiliales</taxon>
        <taxon>Prolixibacteraceae</taxon>
        <taxon>Draconibacterium</taxon>
    </lineage>
</organism>
<dbReference type="NCBIfam" id="TIGR01646">
    <property type="entry name" value="vgr_GE"/>
    <property type="match status" value="1"/>
</dbReference>
<dbReference type="STRING" id="1544798.LH29_11815"/>
<dbReference type="RefSeq" id="WP_045029693.1">
    <property type="nucleotide sequence ID" value="NZ_JRHC01000002.1"/>
</dbReference>
<dbReference type="SUPFAM" id="SSF69279">
    <property type="entry name" value="Phage tail proteins"/>
    <property type="match status" value="1"/>
</dbReference>
<accession>A0A0D8JB75</accession>
<dbReference type="InterPro" id="IPR006533">
    <property type="entry name" value="T6SS_Vgr_RhsGE"/>
</dbReference>
<dbReference type="Proteomes" id="UP000032544">
    <property type="component" value="Unassembled WGS sequence"/>
</dbReference>
<sequence>MPETRVIPTARSADLVTFKILVEGEELSSVNQVLSITVQKEINRIPWAKIVLLDGDPATQDFVLSNESFFVPGKEIEIKSGYHSEEETIFKGIVIRHNLKIRSDKAQLEIECKDKAVKMSIGRKSKYFYDSKDSDILEGIIGIHGLESDVEETGLTYPEMVQYRVSDWDFSITRAQANGKVCVIDDGKFSVLAPDYSQEEKMTLVYGATILDFDAEMDARNQFANVSSFGWDVANQEIVEKEANNADVELNGNISPNELASVIELDKLELRDGSASTDAGLQEWANAKKLFNQLSKTRGRVRFQGVPDVKPNTTVVLSGVGDRFNGKVYVSAVRHQITEGNWTIDTQFGINPKWFSETVDIIEMPAAGLIGAVSGLHVAKVTQIHDDPNGEYRVMVRMPIINNDEQGVWARVATLDAGDSRGSFFRPEPDDEVIVGFLNDDPNDPVILGMLHSSALPSPLEPKEANNEKGFVTRSELKFLFNDEKKSVVLETPGGKIITVDDDAGTIKIEDESGNVSTFDSSGITLESSGDISIKATGDVNIEGTNVGITATAEFKAEGSAGSELASPAITKVTGSLVQIN</sequence>
<evidence type="ECO:0000313" key="2">
    <source>
        <dbReference type="EMBL" id="KJF43761.1"/>
    </source>
</evidence>
<dbReference type="EMBL" id="JRHC01000002">
    <property type="protein sequence ID" value="KJF43761.1"/>
    <property type="molecule type" value="Genomic_DNA"/>
</dbReference>
<name>A0A0D8JB75_9BACT</name>
<dbReference type="SUPFAM" id="SSF69255">
    <property type="entry name" value="gp5 N-terminal domain-like"/>
    <property type="match status" value="1"/>
</dbReference>
<gene>
    <name evidence="2" type="ORF">LH29_11815</name>
</gene>
<dbReference type="Gene3D" id="2.40.50.230">
    <property type="entry name" value="Gp5 N-terminal domain"/>
    <property type="match status" value="1"/>
</dbReference>